<evidence type="ECO:0008006" key="4">
    <source>
        <dbReference type="Google" id="ProtNLM"/>
    </source>
</evidence>
<protein>
    <recommendedName>
        <fullName evidence="4">Lipoprotein</fullName>
    </recommendedName>
</protein>
<comment type="caution">
    <text evidence="2">The sequence shown here is derived from an EMBL/GenBank/DDBJ whole genome shotgun (WGS) entry which is preliminary data.</text>
</comment>
<gene>
    <name evidence="2" type="ORF">A8L45_09180</name>
</gene>
<evidence type="ECO:0000313" key="3">
    <source>
        <dbReference type="Proteomes" id="UP000094936"/>
    </source>
</evidence>
<sequence length="339" mass="38128">MRHLSFLFFLISFALLSGCSSESSKQHEQKFSIPKLGSVSLELNVKSEKRLDTVVVSLFASENGVYTTHDFDGYNELLELTSTLSNTKTKKYGDSSIFIEDESGKDIINILGDYKGKFFFNYIKSSASYTWIRHDISRTSANYTGWHIFKDKMIVFDRTMPLQVYQYPSFELIKEYKLPGVNRPTNYKHVVSGNYFHLSVDRRNVHKVIDLDTGRVVRDGPILGLKSGIKSIGLIKKDDEVFVFFKEGVFAQLDERGNLKRLGKVDIDVESLAHVGQCLAIGSTDGHLAFIPDDLSSLLITSKIHDGWVSHVTADENGNGYSAGIDKRVLSWSVPEACL</sequence>
<dbReference type="SUPFAM" id="SSF50978">
    <property type="entry name" value="WD40 repeat-like"/>
    <property type="match status" value="1"/>
</dbReference>
<keyword evidence="1" id="KW-0732">Signal</keyword>
<dbReference type="OrthoDB" id="5914291at2"/>
<proteinExistence type="predicted"/>
<dbReference type="InterPro" id="IPR036322">
    <property type="entry name" value="WD40_repeat_dom_sf"/>
</dbReference>
<reference evidence="2 3" key="1">
    <citation type="submission" date="2016-05" db="EMBL/GenBank/DDBJ databases">
        <title>Genomic Taxonomy of the Vibrionaceae.</title>
        <authorList>
            <person name="Gomez-Gil B."/>
            <person name="Enciso-Ibarra J."/>
        </authorList>
    </citation>
    <scope>NUCLEOTIDE SEQUENCE [LARGE SCALE GENOMIC DNA]</scope>
    <source>
        <strain evidence="2 3">CAIM 1920</strain>
    </source>
</reference>
<keyword evidence="3" id="KW-1185">Reference proteome</keyword>
<organism evidence="2 3">
    <name type="scientific">Veronia pacifica</name>
    <dbReference type="NCBI Taxonomy" id="1080227"/>
    <lineage>
        <taxon>Bacteria</taxon>
        <taxon>Pseudomonadati</taxon>
        <taxon>Pseudomonadota</taxon>
        <taxon>Gammaproteobacteria</taxon>
        <taxon>Vibrionales</taxon>
        <taxon>Vibrionaceae</taxon>
        <taxon>Veronia</taxon>
    </lineage>
</organism>
<name>A0A1C3EKM9_9GAMM</name>
<dbReference type="Proteomes" id="UP000094936">
    <property type="component" value="Unassembled WGS sequence"/>
</dbReference>
<evidence type="ECO:0000313" key="2">
    <source>
        <dbReference type="EMBL" id="ODA33791.1"/>
    </source>
</evidence>
<evidence type="ECO:0000256" key="1">
    <source>
        <dbReference type="SAM" id="SignalP"/>
    </source>
</evidence>
<dbReference type="PROSITE" id="PS51257">
    <property type="entry name" value="PROKAR_LIPOPROTEIN"/>
    <property type="match status" value="1"/>
</dbReference>
<dbReference type="EMBL" id="LYBM01000013">
    <property type="protein sequence ID" value="ODA33791.1"/>
    <property type="molecule type" value="Genomic_DNA"/>
</dbReference>
<feature type="chain" id="PRO_5008673181" description="Lipoprotein" evidence="1">
    <location>
        <begin position="18"/>
        <end position="339"/>
    </location>
</feature>
<dbReference type="RefSeq" id="WP_068901484.1">
    <property type="nucleotide sequence ID" value="NZ_JBHUIF010000015.1"/>
</dbReference>
<accession>A0A1C3EKM9</accession>
<feature type="signal peptide" evidence="1">
    <location>
        <begin position="1"/>
        <end position="17"/>
    </location>
</feature>
<dbReference type="AlphaFoldDB" id="A0A1C3EKM9"/>